<comment type="function">
    <text evidence="10">Cell wall formation. Catalyzes the transfer of a GlcNAc subunit on undecaprenyl-pyrophosphoryl-MurNAc-pentapeptide (lipid intermediate I) to form undecaprenyl-pyrophosphoryl-MurNAc-(pentapeptide)GlcNAc (lipid intermediate II).</text>
</comment>
<evidence type="ECO:0000256" key="6">
    <source>
        <dbReference type="ARBA" id="ARBA00022984"/>
    </source>
</evidence>
<name>A0A7X9U5Y4_9GAMM</name>
<dbReference type="NCBIfam" id="TIGR01133">
    <property type="entry name" value="murG"/>
    <property type="match status" value="1"/>
</dbReference>
<comment type="similarity">
    <text evidence="10">Belongs to the glycosyltransferase 28 family. MurG subfamily.</text>
</comment>
<evidence type="ECO:0000256" key="8">
    <source>
        <dbReference type="ARBA" id="ARBA00023306"/>
    </source>
</evidence>
<feature type="binding site" evidence="10">
    <location>
        <begin position="12"/>
        <end position="14"/>
    </location>
    <ligand>
        <name>UDP-N-acetyl-alpha-D-glucosamine</name>
        <dbReference type="ChEBI" id="CHEBI:57705"/>
    </ligand>
</feature>
<dbReference type="InterPro" id="IPR007235">
    <property type="entry name" value="Glyco_trans_28_C"/>
</dbReference>
<dbReference type="GO" id="GO:0050511">
    <property type="term" value="F:undecaprenyldiphospho-muramoylpentapeptide beta-N-acetylglucosaminyltransferase activity"/>
    <property type="evidence" value="ECO:0007669"/>
    <property type="project" value="UniProtKB-UniRule"/>
</dbReference>
<comment type="subcellular location">
    <subcellularLocation>
        <location evidence="10">Cell membrane</location>
        <topology evidence="10">Peripheral membrane protein</topology>
        <orientation evidence="10">Cytoplasmic side</orientation>
    </subcellularLocation>
</comment>
<keyword evidence="2 10" id="KW-0132">Cell division</keyword>
<feature type="binding site" evidence="10">
    <location>
        <position position="287"/>
    </location>
    <ligand>
        <name>UDP-N-acetyl-alpha-D-glucosamine</name>
        <dbReference type="ChEBI" id="CHEBI:57705"/>
    </ligand>
</feature>
<dbReference type="InterPro" id="IPR004276">
    <property type="entry name" value="GlycoTrans_28_N"/>
</dbReference>
<feature type="binding site" evidence="10">
    <location>
        <position position="124"/>
    </location>
    <ligand>
        <name>UDP-N-acetyl-alpha-D-glucosamine</name>
        <dbReference type="ChEBI" id="CHEBI:57705"/>
    </ligand>
</feature>
<dbReference type="EC" id="2.4.1.227" evidence="10"/>
<evidence type="ECO:0000259" key="11">
    <source>
        <dbReference type="Pfam" id="PF03033"/>
    </source>
</evidence>
<dbReference type="GO" id="GO:0008360">
    <property type="term" value="P:regulation of cell shape"/>
    <property type="evidence" value="ECO:0007669"/>
    <property type="project" value="UniProtKB-KW"/>
</dbReference>
<accession>A0A7X9U5Y4</accession>
<dbReference type="PANTHER" id="PTHR21015">
    <property type="entry name" value="UDP-N-ACETYLGLUCOSAMINE--N-ACETYLMURAMYL-(PENTAPEPTIDE) PYROPHOSPHORYL-UNDECAPRENOL N-ACETYLGLUCOSAMINE TRANSFERASE 1"/>
    <property type="match status" value="1"/>
</dbReference>
<evidence type="ECO:0000256" key="4">
    <source>
        <dbReference type="ARBA" id="ARBA00022679"/>
    </source>
</evidence>
<feature type="domain" description="Glycosyl transferase family 28 C-terminal" evidence="12">
    <location>
        <begin position="179"/>
        <end position="341"/>
    </location>
</feature>
<proteinExistence type="inferred from homology"/>
<reference evidence="13 14" key="1">
    <citation type="submission" date="2020-04" db="EMBL/GenBank/DDBJ databases">
        <title>Genome Sequencing and Assembley of Pseudoalteromonas artica.</title>
        <authorList>
            <person name="Akerly B."/>
            <person name="Cook G."/>
        </authorList>
    </citation>
    <scope>NUCLEOTIDE SEQUENCE [LARGE SCALE GENOMIC DNA]</scope>
    <source>
        <strain evidence="13 14">NEC-BIFX-0059</strain>
    </source>
</reference>
<comment type="pathway">
    <text evidence="10">Cell wall biogenesis; peptidoglycan biosynthesis.</text>
</comment>
<dbReference type="GO" id="GO:0005975">
    <property type="term" value="P:carbohydrate metabolic process"/>
    <property type="evidence" value="ECO:0007669"/>
    <property type="project" value="InterPro"/>
</dbReference>
<evidence type="ECO:0000256" key="1">
    <source>
        <dbReference type="ARBA" id="ARBA00022475"/>
    </source>
</evidence>
<evidence type="ECO:0000256" key="9">
    <source>
        <dbReference type="ARBA" id="ARBA00023316"/>
    </source>
</evidence>
<dbReference type="PANTHER" id="PTHR21015:SF22">
    <property type="entry name" value="GLYCOSYLTRANSFERASE"/>
    <property type="match status" value="1"/>
</dbReference>
<comment type="catalytic activity">
    <reaction evidence="10">
        <text>di-trans,octa-cis-undecaprenyl diphospho-N-acetyl-alpha-D-muramoyl-L-alanyl-D-glutamyl-meso-2,6-diaminopimeloyl-D-alanyl-D-alanine + UDP-N-acetyl-alpha-D-glucosamine = di-trans,octa-cis-undecaprenyl diphospho-[N-acetyl-alpha-D-glucosaminyl-(1-&gt;4)]-N-acetyl-alpha-D-muramoyl-L-alanyl-D-glutamyl-meso-2,6-diaminopimeloyl-D-alanyl-D-alanine + UDP + H(+)</text>
        <dbReference type="Rhea" id="RHEA:31227"/>
        <dbReference type="ChEBI" id="CHEBI:15378"/>
        <dbReference type="ChEBI" id="CHEBI:57705"/>
        <dbReference type="ChEBI" id="CHEBI:58223"/>
        <dbReference type="ChEBI" id="CHEBI:61387"/>
        <dbReference type="ChEBI" id="CHEBI:61388"/>
        <dbReference type="EC" id="2.4.1.227"/>
    </reaction>
</comment>
<dbReference type="HAMAP" id="MF_00033">
    <property type="entry name" value="MurG"/>
    <property type="match status" value="1"/>
</dbReference>
<keyword evidence="9 10" id="KW-0961">Cell wall biogenesis/degradation</keyword>
<gene>
    <name evidence="10 13" type="primary">murG</name>
    <name evidence="13" type="ORF">HHL01_08640</name>
</gene>
<comment type="caution">
    <text evidence="13">The sequence shown here is derived from an EMBL/GenBank/DDBJ whole genome shotgun (WGS) entry which is preliminary data.</text>
</comment>
<dbReference type="Gene3D" id="3.40.50.2000">
    <property type="entry name" value="Glycogen Phosphorylase B"/>
    <property type="match status" value="2"/>
</dbReference>
<dbReference type="GO" id="GO:0009252">
    <property type="term" value="P:peptidoglycan biosynthetic process"/>
    <property type="evidence" value="ECO:0007669"/>
    <property type="project" value="UniProtKB-UniRule"/>
</dbReference>
<keyword evidence="5 10" id="KW-0133">Cell shape</keyword>
<feature type="binding site" evidence="10">
    <location>
        <position position="185"/>
    </location>
    <ligand>
        <name>UDP-N-acetyl-alpha-D-glucosamine</name>
        <dbReference type="ChEBI" id="CHEBI:57705"/>
    </ligand>
</feature>
<evidence type="ECO:0000256" key="7">
    <source>
        <dbReference type="ARBA" id="ARBA00023136"/>
    </source>
</evidence>
<keyword evidence="1 10" id="KW-1003">Cell membrane</keyword>
<dbReference type="InterPro" id="IPR006009">
    <property type="entry name" value="GlcNAc_MurG"/>
</dbReference>
<feature type="domain" description="Glycosyltransferase family 28 N-terminal" evidence="11">
    <location>
        <begin position="6"/>
        <end position="142"/>
    </location>
</feature>
<evidence type="ECO:0000313" key="13">
    <source>
        <dbReference type="EMBL" id="NMF48247.1"/>
    </source>
</evidence>
<feature type="binding site" evidence="10">
    <location>
        <begin position="261"/>
        <end position="266"/>
    </location>
    <ligand>
        <name>UDP-N-acetyl-alpha-D-glucosamine</name>
        <dbReference type="ChEBI" id="CHEBI:57705"/>
    </ligand>
</feature>
<evidence type="ECO:0000259" key="12">
    <source>
        <dbReference type="Pfam" id="PF04101"/>
    </source>
</evidence>
<dbReference type="GO" id="GO:0051301">
    <property type="term" value="P:cell division"/>
    <property type="evidence" value="ECO:0007669"/>
    <property type="project" value="UniProtKB-KW"/>
</dbReference>
<sequence>MSKKLVVVAGGTGGHIFPGIAVADYLKQQGWQVSWIGTPDRMEASVVPKHGIDIDFINVKGVRGNGLKRLIKAPFMVLNAILQARKVLKEQRPDVVLAMGGYVTGPTGIAAKSLGIPLVIHEQNAVAGMSNKWLAKFATRVLAAFPSAFAQGQAELVGNPVRQSVMDIVKRDVSSPINILVVGGSLGAQVLNQTLPEAFKGLSNTAPINVWHQTGKGHLPTVEAAYKAHGLAGGNTKIAEFIDDMDAAYSWADIVVCRAGALTVSEIAAAGKMAVFVPFPHAVDDHQTANAQYLVMANGALLMPQGQFNKQSIIELLSPYLAQPSLITEMATNAKKQAILDATASVATHCEQVTKKRK</sequence>
<feature type="binding site" evidence="10">
    <location>
        <position position="162"/>
    </location>
    <ligand>
        <name>UDP-N-acetyl-alpha-D-glucosamine</name>
        <dbReference type="ChEBI" id="CHEBI:57705"/>
    </ligand>
</feature>
<keyword evidence="6 10" id="KW-0573">Peptidoglycan synthesis</keyword>
<dbReference type="AlphaFoldDB" id="A0A7X9U5Y4"/>
<dbReference type="RefSeq" id="WP_170071693.1">
    <property type="nucleotide sequence ID" value="NZ_JABBCX010000003.1"/>
</dbReference>
<dbReference type="SUPFAM" id="SSF53756">
    <property type="entry name" value="UDP-Glycosyltransferase/glycogen phosphorylase"/>
    <property type="match status" value="1"/>
</dbReference>
<evidence type="ECO:0000256" key="3">
    <source>
        <dbReference type="ARBA" id="ARBA00022676"/>
    </source>
</evidence>
<keyword evidence="7 10" id="KW-0472">Membrane</keyword>
<evidence type="ECO:0000256" key="5">
    <source>
        <dbReference type="ARBA" id="ARBA00022960"/>
    </source>
</evidence>
<dbReference type="GO" id="GO:0071555">
    <property type="term" value="P:cell wall organization"/>
    <property type="evidence" value="ECO:0007669"/>
    <property type="project" value="UniProtKB-KW"/>
</dbReference>
<evidence type="ECO:0000256" key="10">
    <source>
        <dbReference type="HAMAP-Rule" id="MF_00033"/>
    </source>
</evidence>
<dbReference type="Pfam" id="PF03033">
    <property type="entry name" value="Glyco_transf_28"/>
    <property type="match status" value="1"/>
</dbReference>
<protein>
    <recommendedName>
        <fullName evidence="10">UDP-N-acetylglucosamine--N-acetylmuramyl-(pentapeptide) pyrophosphoryl-undecaprenol N-acetylglucosamine transferase</fullName>
        <ecNumber evidence="10">2.4.1.227</ecNumber>
    </recommendedName>
    <alternativeName>
        <fullName evidence="10">Undecaprenyl-PP-MurNAc-pentapeptide-UDPGlcNAc GlcNAc transferase</fullName>
    </alternativeName>
</protein>
<keyword evidence="3 10" id="KW-0328">Glycosyltransferase</keyword>
<keyword evidence="8 10" id="KW-0131">Cell cycle</keyword>
<organism evidence="13 14">
    <name type="scientific">Pseudoalteromonas arctica</name>
    <dbReference type="NCBI Taxonomy" id="394751"/>
    <lineage>
        <taxon>Bacteria</taxon>
        <taxon>Pseudomonadati</taxon>
        <taxon>Pseudomonadota</taxon>
        <taxon>Gammaproteobacteria</taxon>
        <taxon>Alteromonadales</taxon>
        <taxon>Pseudoalteromonadaceae</taxon>
        <taxon>Pseudoalteromonas</taxon>
    </lineage>
</organism>
<evidence type="ECO:0000256" key="2">
    <source>
        <dbReference type="ARBA" id="ARBA00022618"/>
    </source>
</evidence>
<dbReference type="GO" id="GO:0005886">
    <property type="term" value="C:plasma membrane"/>
    <property type="evidence" value="ECO:0007669"/>
    <property type="project" value="UniProtKB-SubCell"/>
</dbReference>
<feature type="binding site" evidence="10">
    <location>
        <position position="242"/>
    </location>
    <ligand>
        <name>UDP-N-acetyl-alpha-D-glucosamine</name>
        <dbReference type="ChEBI" id="CHEBI:57705"/>
    </ligand>
</feature>
<dbReference type="Pfam" id="PF04101">
    <property type="entry name" value="Glyco_tran_28_C"/>
    <property type="match status" value="1"/>
</dbReference>
<dbReference type="Proteomes" id="UP000519126">
    <property type="component" value="Unassembled WGS sequence"/>
</dbReference>
<evidence type="ECO:0000313" key="14">
    <source>
        <dbReference type="Proteomes" id="UP000519126"/>
    </source>
</evidence>
<dbReference type="EMBL" id="JABBCX010000003">
    <property type="protein sequence ID" value="NMF48247.1"/>
    <property type="molecule type" value="Genomic_DNA"/>
</dbReference>
<keyword evidence="4 10" id="KW-0808">Transferase</keyword>
<dbReference type="CDD" id="cd03785">
    <property type="entry name" value="GT28_MurG"/>
    <property type="match status" value="1"/>
</dbReference>
<dbReference type="UniPathway" id="UPA00219"/>